<dbReference type="GO" id="GO:0032787">
    <property type="term" value="P:monocarboxylic acid metabolic process"/>
    <property type="evidence" value="ECO:0007669"/>
    <property type="project" value="UniProtKB-ARBA"/>
</dbReference>
<dbReference type="Proteomes" id="UP001320898">
    <property type="component" value="Unassembled WGS sequence"/>
</dbReference>
<gene>
    <name evidence="3" type="ORF">MUB46_12670</name>
</gene>
<sequence length="259" mass="26764">MGARFDFAGKRVLVTGASRGIGFAVAEAFATTGADLVVLAEDDAVRSAAERLSAVAARPVSAIVCDISDRASVDAALADMGELDILINNAGLERPTPLAEPDSSVDDAFTRVMAINVTGTNNVTRTLASRIAEGGRIIVTASIWGKTAVPDFSAYVGSKHALIGMTRVWARELGARRITVNAVCPGWVRTEASMRSLAAMAAQTGAEEDALLGEIVAGQAIGGLMEPADVASLYLFLASDNAANITGQAVNVDRGEVMA</sequence>
<dbReference type="InterPro" id="IPR036291">
    <property type="entry name" value="NAD(P)-bd_dom_sf"/>
</dbReference>
<dbReference type="SMART" id="SM00822">
    <property type="entry name" value="PKS_KR"/>
    <property type="match status" value="1"/>
</dbReference>
<evidence type="ECO:0000313" key="3">
    <source>
        <dbReference type="EMBL" id="MCT8972711.1"/>
    </source>
</evidence>
<evidence type="ECO:0000256" key="1">
    <source>
        <dbReference type="ARBA" id="ARBA00006484"/>
    </source>
</evidence>
<evidence type="ECO:0000313" key="4">
    <source>
        <dbReference type="Proteomes" id="UP001320898"/>
    </source>
</evidence>
<dbReference type="InterPro" id="IPR050259">
    <property type="entry name" value="SDR"/>
</dbReference>
<dbReference type="InterPro" id="IPR020904">
    <property type="entry name" value="Sc_DH/Rdtase_CS"/>
</dbReference>
<dbReference type="RefSeq" id="WP_261616287.1">
    <property type="nucleotide sequence ID" value="NZ_JALIDZ010000005.1"/>
</dbReference>
<dbReference type="SUPFAM" id="SSF51735">
    <property type="entry name" value="NAD(P)-binding Rossmann-fold domains"/>
    <property type="match status" value="1"/>
</dbReference>
<dbReference type="FunFam" id="3.40.50.720:FF:000084">
    <property type="entry name" value="Short-chain dehydrogenase reductase"/>
    <property type="match status" value="1"/>
</dbReference>
<keyword evidence="4" id="KW-1185">Reference proteome</keyword>
<evidence type="ECO:0000259" key="2">
    <source>
        <dbReference type="SMART" id="SM00822"/>
    </source>
</evidence>
<feature type="domain" description="Ketoreductase" evidence="2">
    <location>
        <begin position="10"/>
        <end position="191"/>
    </location>
</feature>
<organism evidence="3 4">
    <name type="scientific">Microbaculum marinisediminis</name>
    <dbReference type="NCBI Taxonomy" id="2931392"/>
    <lineage>
        <taxon>Bacteria</taxon>
        <taxon>Pseudomonadati</taxon>
        <taxon>Pseudomonadota</taxon>
        <taxon>Alphaproteobacteria</taxon>
        <taxon>Hyphomicrobiales</taxon>
        <taxon>Tepidamorphaceae</taxon>
        <taxon>Microbaculum</taxon>
    </lineage>
</organism>
<dbReference type="PRINTS" id="PR00080">
    <property type="entry name" value="SDRFAMILY"/>
</dbReference>
<dbReference type="CDD" id="cd05233">
    <property type="entry name" value="SDR_c"/>
    <property type="match status" value="1"/>
</dbReference>
<proteinExistence type="inferred from homology"/>
<dbReference type="Gene3D" id="3.40.50.720">
    <property type="entry name" value="NAD(P)-binding Rossmann-like Domain"/>
    <property type="match status" value="1"/>
</dbReference>
<protein>
    <submittedName>
        <fullName evidence="3">SDR family oxidoreductase</fullName>
    </submittedName>
</protein>
<dbReference type="InterPro" id="IPR057326">
    <property type="entry name" value="KR_dom"/>
</dbReference>
<comment type="similarity">
    <text evidence="1">Belongs to the short-chain dehydrogenases/reductases (SDR) family.</text>
</comment>
<dbReference type="PANTHER" id="PTHR42879:SF2">
    <property type="entry name" value="3-OXOACYL-[ACYL-CARRIER-PROTEIN] REDUCTASE FABG"/>
    <property type="match status" value="1"/>
</dbReference>
<accession>A0AAW5QXC1</accession>
<dbReference type="Pfam" id="PF13561">
    <property type="entry name" value="adh_short_C2"/>
    <property type="match status" value="1"/>
</dbReference>
<dbReference type="InterPro" id="IPR002347">
    <property type="entry name" value="SDR_fam"/>
</dbReference>
<name>A0AAW5QXC1_9HYPH</name>
<dbReference type="AlphaFoldDB" id="A0AAW5QXC1"/>
<dbReference type="EMBL" id="JALIDZ010000005">
    <property type="protein sequence ID" value="MCT8972711.1"/>
    <property type="molecule type" value="Genomic_DNA"/>
</dbReference>
<dbReference type="PANTHER" id="PTHR42879">
    <property type="entry name" value="3-OXOACYL-(ACYL-CARRIER-PROTEIN) REDUCTASE"/>
    <property type="match status" value="1"/>
</dbReference>
<dbReference type="PRINTS" id="PR00081">
    <property type="entry name" value="GDHRDH"/>
</dbReference>
<dbReference type="PROSITE" id="PS00061">
    <property type="entry name" value="ADH_SHORT"/>
    <property type="match status" value="1"/>
</dbReference>
<reference evidence="3 4" key="1">
    <citation type="submission" date="2022-04" db="EMBL/GenBank/DDBJ databases">
        <authorList>
            <person name="Ye Y.-Q."/>
            <person name="Du Z.-J."/>
        </authorList>
    </citation>
    <scope>NUCLEOTIDE SEQUENCE [LARGE SCALE GENOMIC DNA]</scope>
    <source>
        <strain evidence="3 4">A6E488</strain>
    </source>
</reference>
<comment type="caution">
    <text evidence="3">The sequence shown here is derived from an EMBL/GenBank/DDBJ whole genome shotgun (WGS) entry which is preliminary data.</text>
</comment>